<feature type="region of interest" description="Disordered" evidence="1">
    <location>
        <begin position="1"/>
        <end position="22"/>
    </location>
</feature>
<gene>
    <name evidence="3" type="ORF">B0H16DRAFT_1505799</name>
    <name evidence="2" type="ORF">B0H16DRAFT_1524740</name>
</gene>
<proteinExistence type="predicted"/>
<name>A0AAD7K162_9AGAR</name>
<sequence length="234" mass="26382">MKINGKTFVPPPLPLRPRTPAQKLAASNAREPHHAHLGAWLNNVIHSYPKDSDTTELDADEVLCSVHMRYKKVRPERPDDGTIFEGPDLYHLFLSVDTPSNARIAAVYNTSPYMMLGHWTGSSGDGDAPLWTQLTPDHVYRFRERRGFMARFVCGLTDIWVADVVSQTISPRMMNWAVANAAGTPSVSVVKYQRRRLITKLKGDAAAAQALRDAQFPLRTGTHWQRGKRLRVRK</sequence>
<evidence type="ECO:0000313" key="4">
    <source>
        <dbReference type="Proteomes" id="UP001215598"/>
    </source>
</evidence>
<dbReference type="AlphaFoldDB" id="A0AAD7K162"/>
<protein>
    <submittedName>
        <fullName evidence="3">Uncharacterized protein</fullName>
    </submittedName>
</protein>
<accession>A0AAD7K162</accession>
<organism evidence="3 4">
    <name type="scientific">Mycena metata</name>
    <dbReference type="NCBI Taxonomy" id="1033252"/>
    <lineage>
        <taxon>Eukaryota</taxon>
        <taxon>Fungi</taxon>
        <taxon>Dikarya</taxon>
        <taxon>Basidiomycota</taxon>
        <taxon>Agaricomycotina</taxon>
        <taxon>Agaricomycetes</taxon>
        <taxon>Agaricomycetidae</taxon>
        <taxon>Agaricales</taxon>
        <taxon>Marasmiineae</taxon>
        <taxon>Mycenaceae</taxon>
        <taxon>Mycena</taxon>
    </lineage>
</organism>
<comment type="caution">
    <text evidence="3">The sequence shown here is derived from an EMBL/GenBank/DDBJ whole genome shotgun (WGS) entry which is preliminary data.</text>
</comment>
<keyword evidence="4" id="KW-1185">Reference proteome</keyword>
<evidence type="ECO:0000256" key="1">
    <source>
        <dbReference type="SAM" id="MobiDB-lite"/>
    </source>
</evidence>
<evidence type="ECO:0000313" key="3">
    <source>
        <dbReference type="EMBL" id="KAJ7776153.1"/>
    </source>
</evidence>
<evidence type="ECO:0000313" key="2">
    <source>
        <dbReference type="EMBL" id="KAJ7765209.1"/>
    </source>
</evidence>
<reference evidence="3" key="1">
    <citation type="submission" date="2023-03" db="EMBL/GenBank/DDBJ databases">
        <title>Massive genome expansion in bonnet fungi (Mycena s.s.) driven by repeated elements and novel gene families across ecological guilds.</title>
        <authorList>
            <consortium name="Lawrence Berkeley National Laboratory"/>
            <person name="Harder C.B."/>
            <person name="Miyauchi S."/>
            <person name="Viragh M."/>
            <person name="Kuo A."/>
            <person name="Thoen E."/>
            <person name="Andreopoulos B."/>
            <person name="Lu D."/>
            <person name="Skrede I."/>
            <person name="Drula E."/>
            <person name="Henrissat B."/>
            <person name="Morin E."/>
            <person name="Kohler A."/>
            <person name="Barry K."/>
            <person name="LaButti K."/>
            <person name="Morin E."/>
            <person name="Salamov A."/>
            <person name="Lipzen A."/>
            <person name="Mereny Z."/>
            <person name="Hegedus B."/>
            <person name="Baldrian P."/>
            <person name="Stursova M."/>
            <person name="Weitz H."/>
            <person name="Taylor A."/>
            <person name="Grigoriev I.V."/>
            <person name="Nagy L.G."/>
            <person name="Martin F."/>
            <person name="Kauserud H."/>
        </authorList>
    </citation>
    <scope>NUCLEOTIDE SEQUENCE</scope>
    <source>
        <strain evidence="3">CBHHK182m</strain>
    </source>
</reference>
<dbReference type="Proteomes" id="UP001215598">
    <property type="component" value="Unassembled WGS sequence"/>
</dbReference>
<dbReference type="EMBL" id="JARKIB010000009">
    <property type="protein sequence ID" value="KAJ7776153.1"/>
    <property type="molecule type" value="Genomic_DNA"/>
</dbReference>
<dbReference type="EMBL" id="JARKIB010000026">
    <property type="protein sequence ID" value="KAJ7765209.1"/>
    <property type="molecule type" value="Genomic_DNA"/>
</dbReference>